<dbReference type="SUPFAM" id="SSF140453">
    <property type="entry name" value="EsxAB dimer-like"/>
    <property type="match status" value="1"/>
</dbReference>
<dbReference type="EMBL" id="JACBZD010000002">
    <property type="protein sequence ID" value="NYI08003.1"/>
    <property type="molecule type" value="Genomic_DNA"/>
</dbReference>
<organism evidence="2 3">
    <name type="scientific">Allostreptomyces psammosilenae</name>
    <dbReference type="NCBI Taxonomy" id="1892865"/>
    <lineage>
        <taxon>Bacteria</taxon>
        <taxon>Bacillati</taxon>
        <taxon>Actinomycetota</taxon>
        <taxon>Actinomycetes</taxon>
        <taxon>Kitasatosporales</taxon>
        <taxon>Streptomycetaceae</taxon>
        <taxon>Allostreptomyces</taxon>
    </lineage>
</organism>
<feature type="compositionally biased region" description="Pro residues" evidence="1">
    <location>
        <begin position="145"/>
        <end position="157"/>
    </location>
</feature>
<evidence type="ECO:0000313" key="2">
    <source>
        <dbReference type="EMBL" id="NYI08003.1"/>
    </source>
</evidence>
<evidence type="ECO:0000256" key="1">
    <source>
        <dbReference type="SAM" id="MobiDB-lite"/>
    </source>
</evidence>
<dbReference type="InterPro" id="IPR036689">
    <property type="entry name" value="ESAT-6-like_sf"/>
</dbReference>
<name>A0A853A050_9ACTN</name>
<dbReference type="AlphaFoldDB" id="A0A853A050"/>
<proteinExistence type="predicted"/>
<accession>A0A853A050</accession>
<dbReference type="Proteomes" id="UP000567795">
    <property type="component" value="Unassembled WGS sequence"/>
</dbReference>
<dbReference type="RefSeq" id="WP_179816906.1">
    <property type="nucleotide sequence ID" value="NZ_JACBZD010000002.1"/>
</dbReference>
<reference evidence="2 3" key="1">
    <citation type="submission" date="2020-07" db="EMBL/GenBank/DDBJ databases">
        <title>Sequencing the genomes of 1000 actinobacteria strains.</title>
        <authorList>
            <person name="Klenk H.-P."/>
        </authorList>
    </citation>
    <scope>NUCLEOTIDE SEQUENCE [LARGE SCALE GENOMIC DNA]</scope>
    <source>
        <strain evidence="2 3">DSM 42178</strain>
    </source>
</reference>
<gene>
    <name evidence="2" type="ORF">FHU37_005032</name>
</gene>
<dbReference type="Gene3D" id="1.10.287.1060">
    <property type="entry name" value="ESAT-6-like"/>
    <property type="match status" value="1"/>
</dbReference>
<evidence type="ECO:0000313" key="3">
    <source>
        <dbReference type="Proteomes" id="UP000567795"/>
    </source>
</evidence>
<comment type="caution">
    <text evidence="2">The sequence shown here is derived from an EMBL/GenBank/DDBJ whole genome shotgun (WGS) entry which is preliminary data.</text>
</comment>
<feature type="region of interest" description="Disordered" evidence="1">
    <location>
        <begin position="72"/>
        <end position="157"/>
    </location>
</feature>
<feature type="compositionally biased region" description="Pro residues" evidence="1">
    <location>
        <begin position="102"/>
        <end position="131"/>
    </location>
</feature>
<keyword evidence="3" id="KW-1185">Reference proteome</keyword>
<protein>
    <submittedName>
        <fullName evidence="2">Uncharacterized protein</fullName>
    </submittedName>
</protein>
<sequence length="157" mass="16693">MTGHFLVHVERLDRMLTQLRDGADRMSDALRAMEDVGPKSTGSRRLDGACDDFSDEWHYAIDKIREGTSEIAGKLEQTRNGYQQTEEAIRQVFQPPDGSAPSPSPSPTPAPTAPTPPDGSSPAPAPSPQGPPVSTQPYPAEPGTVPTPPVTTQPAPA</sequence>